<accession>A0A9Q6Z5L2</accession>
<dbReference type="OrthoDB" id="1444286at2"/>
<keyword evidence="1" id="KW-0732">Signal</keyword>
<dbReference type="PROSITE" id="PS51257">
    <property type="entry name" value="PROKAR_LIPOPROTEIN"/>
    <property type="match status" value="1"/>
</dbReference>
<proteinExistence type="predicted"/>
<dbReference type="GeneID" id="93529448"/>
<feature type="domain" description="Lipocalin-like" evidence="2">
    <location>
        <begin position="193"/>
        <end position="283"/>
    </location>
</feature>
<feature type="signal peptide" evidence="1">
    <location>
        <begin position="1"/>
        <end position="21"/>
    </location>
</feature>
<sequence length="321" mass="34701">MKKIVLTFSLLALVMTGTVSCSSDDNSSEQQQLKTLVLASVNGTDVTVNEEVAFVVTVGTEVIEGAKIEVDGKAAANPYTFDKAGTYKVVAKKDGYNKSNEITIIVSEVGIARVLKLEANKTSITVGEDISFAVTEGEETITDAELFIEDTKITSPYTFTQEGEYYVIAKKQGFVDSNRVKITVAAAVDERPIVGTWIPVHVKVDALGSTVADMAYPKKENCEDDTLIFNSNQTVKFDYHEDNCDLKTTGANWSISGNVLTMTLFGQSMIVDVVENTATKLVIKAKGNQFEALIPILVPDLAGSIPPVLLALADVQLELKK</sequence>
<evidence type="ECO:0000259" key="2">
    <source>
        <dbReference type="Pfam" id="PF13648"/>
    </source>
</evidence>
<name>A0A9Q6Z5L2_MYROD</name>
<evidence type="ECO:0000313" key="4">
    <source>
        <dbReference type="Proteomes" id="UP000596202"/>
    </source>
</evidence>
<dbReference type="EMBL" id="CP068108">
    <property type="protein sequence ID" value="QQT99901.1"/>
    <property type="molecule type" value="Genomic_DNA"/>
</dbReference>
<evidence type="ECO:0000313" key="3">
    <source>
        <dbReference type="EMBL" id="QQT99901.1"/>
    </source>
</evidence>
<protein>
    <submittedName>
        <fullName evidence="3">Lipocalin family protein</fullName>
    </submittedName>
</protein>
<dbReference type="Proteomes" id="UP000596202">
    <property type="component" value="Chromosome"/>
</dbReference>
<dbReference type="Pfam" id="PF13648">
    <property type="entry name" value="Lipocalin_4"/>
    <property type="match status" value="1"/>
</dbReference>
<reference evidence="3 4" key="1">
    <citation type="submission" date="2021-01" db="EMBL/GenBank/DDBJ databases">
        <title>FDA dAtabase for Regulatory Grade micrObial Sequences (FDA-ARGOS): Supporting development and validation of Infectious Disease Dx tests.</title>
        <authorList>
            <person name="Sproer C."/>
            <person name="Gronow S."/>
            <person name="Severitt S."/>
            <person name="Schroder I."/>
            <person name="Tallon L."/>
            <person name="Sadzewicz L."/>
            <person name="Zhao X."/>
            <person name="Boylan J."/>
            <person name="Ott S."/>
            <person name="Bowen H."/>
            <person name="Vavikolanu K."/>
            <person name="Mehta A."/>
            <person name="Aluvathingal J."/>
            <person name="Nadendla S."/>
            <person name="Lowell S."/>
            <person name="Myers T."/>
            <person name="Yan Y."/>
            <person name="Sichtig H."/>
        </authorList>
    </citation>
    <scope>NUCLEOTIDE SEQUENCE [LARGE SCALE GENOMIC DNA]</scope>
    <source>
        <strain evidence="3 4">FDAARGOS_1131</strain>
    </source>
</reference>
<evidence type="ECO:0000256" key="1">
    <source>
        <dbReference type="SAM" id="SignalP"/>
    </source>
</evidence>
<dbReference type="RefSeq" id="WP_002988529.1">
    <property type="nucleotide sequence ID" value="NZ_CP068108.1"/>
</dbReference>
<dbReference type="InterPro" id="IPR024311">
    <property type="entry name" value="Lipocalin-like"/>
</dbReference>
<gene>
    <name evidence="3" type="ORF">I6I88_17330</name>
</gene>
<dbReference type="AlphaFoldDB" id="A0A9Q6Z5L2"/>
<feature type="chain" id="PRO_5040384762" evidence="1">
    <location>
        <begin position="22"/>
        <end position="321"/>
    </location>
</feature>
<organism evidence="3 4">
    <name type="scientific">Myroides odoratus</name>
    <name type="common">Flavobacterium odoratum</name>
    <dbReference type="NCBI Taxonomy" id="256"/>
    <lineage>
        <taxon>Bacteria</taxon>
        <taxon>Pseudomonadati</taxon>
        <taxon>Bacteroidota</taxon>
        <taxon>Flavobacteriia</taxon>
        <taxon>Flavobacteriales</taxon>
        <taxon>Flavobacteriaceae</taxon>
        <taxon>Myroides</taxon>
    </lineage>
</organism>